<evidence type="ECO:0000259" key="8">
    <source>
        <dbReference type="PROSITE" id="PS50931"/>
    </source>
</evidence>
<dbReference type="InterPro" id="IPR036390">
    <property type="entry name" value="WH_DNA-bd_sf"/>
</dbReference>
<gene>
    <name evidence="9" type="ORF">AWC04_02820</name>
</gene>
<keyword evidence="2" id="KW-0805">Transcription regulation</keyword>
<dbReference type="PROSITE" id="PS50931">
    <property type="entry name" value="HTH_LYSR"/>
    <property type="match status" value="1"/>
</dbReference>
<comment type="function">
    <text evidence="7">Required for the induction the katG gene for catalase. Involved in the response to hydrogen peroxide.</text>
</comment>
<dbReference type="SUPFAM" id="SSF46785">
    <property type="entry name" value="Winged helix' DNA-binding domain"/>
    <property type="match status" value="1"/>
</dbReference>
<evidence type="ECO:0000256" key="4">
    <source>
        <dbReference type="ARBA" id="ARBA00023159"/>
    </source>
</evidence>
<evidence type="ECO:0000256" key="6">
    <source>
        <dbReference type="ARBA" id="ARBA00040885"/>
    </source>
</evidence>
<evidence type="ECO:0000256" key="1">
    <source>
        <dbReference type="ARBA" id="ARBA00009437"/>
    </source>
</evidence>
<dbReference type="Gene3D" id="1.10.10.10">
    <property type="entry name" value="Winged helix-like DNA-binding domain superfamily/Winged helix DNA-binding domain"/>
    <property type="match status" value="1"/>
</dbReference>
<dbReference type="OrthoDB" id="3176554at2"/>
<evidence type="ECO:0000256" key="5">
    <source>
        <dbReference type="ARBA" id="ARBA00023163"/>
    </source>
</evidence>
<dbReference type="InterPro" id="IPR036388">
    <property type="entry name" value="WH-like_DNA-bd_sf"/>
</dbReference>
<proteinExistence type="inferred from homology"/>
<evidence type="ECO:0000313" key="10">
    <source>
        <dbReference type="Proteomes" id="UP000193484"/>
    </source>
</evidence>
<feature type="domain" description="HTH lysR-type" evidence="8">
    <location>
        <begin position="8"/>
        <end position="64"/>
    </location>
</feature>
<accession>A0A1X1RJ86</accession>
<dbReference type="Gene3D" id="3.40.190.10">
    <property type="entry name" value="Periplasmic binding protein-like II"/>
    <property type="match status" value="2"/>
</dbReference>
<dbReference type="RefSeq" id="WP_085092892.1">
    <property type="nucleotide sequence ID" value="NZ_AP022603.1"/>
</dbReference>
<evidence type="ECO:0000256" key="2">
    <source>
        <dbReference type="ARBA" id="ARBA00023015"/>
    </source>
</evidence>
<reference evidence="9 10" key="1">
    <citation type="submission" date="2016-01" db="EMBL/GenBank/DDBJ databases">
        <title>The new phylogeny of the genus Mycobacterium.</title>
        <authorList>
            <person name="Tarcisio F."/>
            <person name="Conor M."/>
            <person name="Antonella G."/>
            <person name="Elisabetta G."/>
            <person name="Giulia F.S."/>
            <person name="Sara T."/>
            <person name="Anna F."/>
            <person name="Clotilde B."/>
            <person name="Roberto B."/>
            <person name="Veronica D.S."/>
            <person name="Fabio R."/>
            <person name="Monica P."/>
            <person name="Olivier J."/>
            <person name="Enrico T."/>
            <person name="Nicola S."/>
        </authorList>
    </citation>
    <scope>NUCLEOTIDE SEQUENCE [LARGE SCALE GENOMIC DNA]</scope>
    <source>
        <strain evidence="9 10">DSM 44179</strain>
    </source>
</reference>
<dbReference type="EMBL" id="LQOJ01000018">
    <property type="protein sequence ID" value="ORV07652.1"/>
    <property type="molecule type" value="Genomic_DNA"/>
</dbReference>
<evidence type="ECO:0000256" key="3">
    <source>
        <dbReference type="ARBA" id="ARBA00023125"/>
    </source>
</evidence>
<comment type="similarity">
    <text evidence="1">Belongs to the LysR transcriptional regulatory family.</text>
</comment>
<sequence length="294" mass="30557">MVVDVVADLRRIRQFAAVADAGSLTAAAAELHLSQQALSASVRRLEAELGVALLSRAGRRISLTPAGHALLTESRPLLAAADTVGQRVRAAGSRAREWVVGHSPALDGTEVYALLEPAIAAFPTMSFTLRQCYPDRLAAGVLDGTLNLGLRRGVATGGDLASALLGYHRVRAAVPAGHRLAAAAAITLPDLAGEPLALWAPPGASYFSDFLMAACRRCGFEPDFVVSRVQGAAMVTAPLTTGAVALVTAEPGPAVGGRVVVVELEPPLLLPVQALWQQHTACEVRAALLDHTPV</sequence>
<dbReference type="GO" id="GO:0003677">
    <property type="term" value="F:DNA binding"/>
    <property type="evidence" value="ECO:0007669"/>
    <property type="project" value="UniProtKB-KW"/>
</dbReference>
<protein>
    <recommendedName>
        <fullName evidence="6">Probable hydrogen peroxide-inducible genes activator</fullName>
    </recommendedName>
</protein>
<dbReference type="AlphaFoldDB" id="A0A1X1RJ86"/>
<keyword evidence="4" id="KW-0010">Activator</keyword>
<dbReference type="InterPro" id="IPR000847">
    <property type="entry name" value="LysR_HTH_N"/>
</dbReference>
<dbReference type="Pfam" id="PF03466">
    <property type="entry name" value="LysR_substrate"/>
    <property type="match status" value="1"/>
</dbReference>
<dbReference type="FunFam" id="1.10.10.10:FF:000001">
    <property type="entry name" value="LysR family transcriptional regulator"/>
    <property type="match status" value="1"/>
</dbReference>
<dbReference type="PANTHER" id="PTHR30346:SF28">
    <property type="entry name" value="HTH-TYPE TRANSCRIPTIONAL REGULATOR CYNR"/>
    <property type="match status" value="1"/>
</dbReference>
<name>A0A1X1RJ86_MYCFA</name>
<keyword evidence="10" id="KW-1185">Reference proteome</keyword>
<dbReference type="Proteomes" id="UP000193484">
    <property type="component" value="Unassembled WGS sequence"/>
</dbReference>
<organism evidence="9 10">
    <name type="scientific">Mycolicibacterium fallax</name>
    <name type="common">Mycobacterium fallax</name>
    <dbReference type="NCBI Taxonomy" id="1793"/>
    <lineage>
        <taxon>Bacteria</taxon>
        <taxon>Bacillati</taxon>
        <taxon>Actinomycetota</taxon>
        <taxon>Actinomycetes</taxon>
        <taxon>Mycobacteriales</taxon>
        <taxon>Mycobacteriaceae</taxon>
        <taxon>Mycolicibacterium</taxon>
    </lineage>
</organism>
<dbReference type="GO" id="GO:0032993">
    <property type="term" value="C:protein-DNA complex"/>
    <property type="evidence" value="ECO:0007669"/>
    <property type="project" value="TreeGrafter"/>
</dbReference>
<dbReference type="STRING" id="1793.AWC04_02820"/>
<evidence type="ECO:0000313" key="9">
    <source>
        <dbReference type="EMBL" id="ORV07652.1"/>
    </source>
</evidence>
<dbReference type="GO" id="GO:0003700">
    <property type="term" value="F:DNA-binding transcription factor activity"/>
    <property type="evidence" value="ECO:0007669"/>
    <property type="project" value="InterPro"/>
</dbReference>
<dbReference type="PRINTS" id="PR00039">
    <property type="entry name" value="HTHLYSR"/>
</dbReference>
<dbReference type="InterPro" id="IPR005119">
    <property type="entry name" value="LysR_subst-bd"/>
</dbReference>
<comment type="caution">
    <text evidence="9">The sequence shown here is derived from an EMBL/GenBank/DDBJ whole genome shotgun (WGS) entry which is preliminary data.</text>
</comment>
<dbReference type="Pfam" id="PF00126">
    <property type="entry name" value="HTH_1"/>
    <property type="match status" value="1"/>
</dbReference>
<evidence type="ECO:0000256" key="7">
    <source>
        <dbReference type="ARBA" id="ARBA00056658"/>
    </source>
</evidence>
<keyword evidence="5" id="KW-0804">Transcription</keyword>
<dbReference type="SUPFAM" id="SSF53850">
    <property type="entry name" value="Periplasmic binding protein-like II"/>
    <property type="match status" value="1"/>
</dbReference>
<dbReference type="PANTHER" id="PTHR30346">
    <property type="entry name" value="TRANSCRIPTIONAL DUAL REGULATOR HCAR-RELATED"/>
    <property type="match status" value="1"/>
</dbReference>
<keyword evidence="3" id="KW-0238">DNA-binding</keyword>